<dbReference type="Gene3D" id="2.60.40.10">
    <property type="entry name" value="Immunoglobulins"/>
    <property type="match status" value="1"/>
</dbReference>
<dbReference type="EMBL" id="AGXW01000012">
    <property type="protein sequence ID" value="EKJ89882.1"/>
    <property type="molecule type" value="Genomic_DNA"/>
</dbReference>
<dbReference type="InterPro" id="IPR013783">
    <property type="entry name" value="Ig-like_fold"/>
</dbReference>
<gene>
    <name evidence="3" type="ORF">HMPREF1057_03423</name>
</gene>
<evidence type="ECO:0000259" key="2">
    <source>
        <dbReference type="PROSITE" id="PS50835"/>
    </source>
</evidence>
<name>K5BSE0_9BACE</name>
<sequence>MKKMKFLVSQLYMLALLALPFISSSCSDDDDDPKVEITSLGIEDGATVNVGQIIQLEAQINNTNTQGEIEYNWEVNGESVSNESNYTFMANEKGTYTITLNIINNNDNFQKSISINAQMYPSSFYVVNEGKYGTPGSVNRYQKGEWNYKIISELGNTSTVGVVNGNYIYIVSKDSPFLVKAELSNYSIVGKIEDGLGDNGQGNNFCIINDQTGILTTTNGAFKVNLNPLTLGEKLNDMDNVRNDKEDIYKTENYLFIRSQETVKVYNINDLSFNKQIGTEIKTGFALTKDGMLWAANSNKLVKINPNSLESEEIQLPNNLKIFIDTTYKPSGLCASITENALYFAHAPNFNGTDIYKFDITTQNVNKFFAAPTNYSGYGAGIQVNPQNGDVYLIYTEDGWGAHYLNTYIYVVDGVTGTQKAIIDYTGEYWFPSTITFQ</sequence>
<dbReference type="PROSITE" id="PS50835">
    <property type="entry name" value="IG_LIKE"/>
    <property type="match status" value="1"/>
</dbReference>
<dbReference type="PROSITE" id="PS51257">
    <property type="entry name" value="PROKAR_LIPOPROTEIN"/>
    <property type="match status" value="1"/>
</dbReference>
<dbReference type="Pfam" id="PF16820">
    <property type="entry name" value="PKD_3"/>
    <property type="match status" value="1"/>
</dbReference>
<dbReference type="InterPro" id="IPR031815">
    <property type="entry name" value="DUF5074"/>
</dbReference>
<dbReference type="SUPFAM" id="SSF49299">
    <property type="entry name" value="PKD domain"/>
    <property type="match status" value="1"/>
</dbReference>
<evidence type="ECO:0000256" key="1">
    <source>
        <dbReference type="SAM" id="SignalP"/>
    </source>
</evidence>
<dbReference type="Pfam" id="PF16819">
    <property type="entry name" value="DUF5074"/>
    <property type="match status" value="1"/>
</dbReference>
<proteinExistence type="predicted"/>
<dbReference type="InterPro" id="IPR041696">
    <property type="entry name" value="PKD_3"/>
</dbReference>
<evidence type="ECO:0000313" key="3">
    <source>
        <dbReference type="EMBL" id="EKJ89882.1"/>
    </source>
</evidence>
<dbReference type="RefSeq" id="WP_007765876.1">
    <property type="nucleotide sequence ID" value="NZ_AKBZ01000002.1"/>
</dbReference>
<dbReference type="InterPro" id="IPR007110">
    <property type="entry name" value="Ig-like_dom"/>
</dbReference>
<reference evidence="3 4" key="1">
    <citation type="submission" date="2012-02" db="EMBL/GenBank/DDBJ databases">
        <title>The Genome Sequence of Bacteroides finegoldii CL09T03C10.</title>
        <authorList>
            <consortium name="The Broad Institute Genome Sequencing Platform"/>
            <person name="Earl A."/>
            <person name="Ward D."/>
            <person name="Feldgarden M."/>
            <person name="Gevers D."/>
            <person name="Zitomersky N.L."/>
            <person name="Coyne M.J."/>
            <person name="Comstock L.E."/>
            <person name="Young S.K."/>
            <person name="Zeng Q."/>
            <person name="Gargeya S."/>
            <person name="Fitzgerald M."/>
            <person name="Haas B."/>
            <person name="Abouelleil A."/>
            <person name="Alvarado L."/>
            <person name="Arachchi H.M."/>
            <person name="Berlin A."/>
            <person name="Chapman S.B."/>
            <person name="Gearin G."/>
            <person name="Goldberg J."/>
            <person name="Griggs A."/>
            <person name="Gujja S."/>
            <person name="Hansen M."/>
            <person name="Heiman D."/>
            <person name="Howarth C."/>
            <person name="Larimer J."/>
            <person name="Lui A."/>
            <person name="MacDonald P.J.P."/>
            <person name="McCowen C."/>
            <person name="Montmayeur A."/>
            <person name="Murphy C."/>
            <person name="Neiman D."/>
            <person name="Pearson M."/>
            <person name="Priest M."/>
            <person name="Roberts A."/>
            <person name="Saif S."/>
            <person name="Shea T."/>
            <person name="Sisk P."/>
            <person name="Stolte C."/>
            <person name="Sykes S."/>
            <person name="Wortman J."/>
            <person name="Nusbaum C."/>
            <person name="Birren B."/>
        </authorList>
    </citation>
    <scope>NUCLEOTIDE SEQUENCE [LARGE SCALE GENOMIC DNA]</scope>
    <source>
        <strain evidence="3 4">CL09T03C10</strain>
    </source>
</reference>
<protein>
    <recommendedName>
        <fullName evidence="2">Ig-like domain-containing protein</fullName>
    </recommendedName>
</protein>
<evidence type="ECO:0000313" key="4">
    <source>
        <dbReference type="Proteomes" id="UP000007995"/>
    </source>
</evidence>
<feature type="domain" description="Ig-like" evidence="2">
    <location>
        <begin position="33"/>
        <end position="114"/>
    </location>
</feature>
<keyword evidence="1" id="KW-0732">Signal</keyword>
<dbReference type="Proteomes" id="UP000007995">
    <property type="component" value="Unassembled WGS sequence"/>
</dbReference>
<dbReference type="AlphaFoldDB" id="K5BSE0"/>
<comment type="caution">
    <text evidence="3">The sequence shown here is derived from an EMBL/GenBank/DDBJ whole genome shotgun (WGS) entry which is preliminary data.</text>
</comment>
<accession>K5BSE0</accession>
<dbReference type="OrthoDB" id="1041092at2"/>
<feature type="chain" id="PRO_5003881540" description="Ig-like domain-containing protein" evidence="1">
    <location>
        <begin position="29"/>
        <end position="438"/>
    </location>
</feature>
<dbReference type="SUPFAM" id="SSF75011">
    <property type="entry name" value="3-carboxy-cis,cis-mucoante lactonizing enzyme"/>
    <property type="match status" value="1"/>
</dbReference>
<dbReference type="HOGENOM" id="CLU_010906_0_0_10"/>
<dbReference type="InterPro" id="IPR035986">
    <property type="entry name" value="PKD_dom_sf"/>
</dbReference>
<organism evidence="3 4">
    <name type="scientific">Bacteroides finegoldii CL09T03C10</name>
    <dbReference type="NCBI Taxonomy" id="997888"/>
    <lineage>
        <taxon>Bacteria</taxon>
        <taxon>Pseudomonadati</taxon>
        <taxon>Bacteroidota</taxon>
        <taxon>Bacteroidia</taxon>
        <taxon>Bacteroidales</taxon>
        <taxon>Bacteroidaceae</taxon>
        <taxon>Bacteroides</taxon>
    </lineage>
</organism>
<feature type="signal peptide" evidence="1">
    <location>
        <begin position="1"/>
        <end position="28"/>
    </location>
</feature>